<reference evidence="2" key="1">
    <citation type="submission" date="2023-06" db="EMBL/GenBank/DDBJ databases">
        <title>Sysu t00192.</title>
        <authorList>
            <person name="Gao L."/>
            <person name="Fang B.-Z."/>
            <person name="Li W.-J."/>
        </authorList>
    </citation>
    <scope>NUCLEOTIDE SEQUENCE</scope>
    <source>
        <strain evidence="2">SYSU T00192</strain>
    </source>
</reference>
<dbReference type="SUPFAM" id="SSF51735">
    <property type="entry name" value="NAD(P)-binding Rossmann-fold domains"/>
    <property type="match status" value="1"/>
</dbReference>
<name>A0ABT8G7I2_9MICO</name>
<dbReference type="PANTHER" id="PTHR15020">
    <property type="entry name" value="FLAVIN REDUCTASE-RELATED"/>
    <property type="match status" value="1"/>
</dbReference>
<dbReference type="EMBL" id="JAUHPW010000003">
    <property type="protein sequence ID" value="MDN4475111.1"/>
    <property type="molecule type" value="Genomic_DNA"/>
</dbReference>
<accession>A0ABT8G7I2</accession>
<protein>
    <submittedName>
        <fullName evidence="2">SDR family oxidoreductase</fullName>
    </submittedName>
</protein>
<evidence type="ECO:0000313" key="2">
    <source>
        <dbReference type="EMBL" id="MDN4475111.1"/>
    </source>
</evidence>
<evidence type="ECO:0000259" key="1">
    <source>
        <dbReference type="Pfam" id="PF13460"/>
    </source>
</evidence>
<dbReference type="CDD" id="cd05243">
    <property type="entry name" value="SDR_a5"/>
    <property type="match status" value="1"/>
</dbReference>
<gene>
    <name evidence="2" type="ORF">QQX09_04470</name>
</gene>
<keyword evidence="3" id="KW-1185">Reference proteome</keyword>
<dbReference type="Pfam" id="PF13460">
    <property type="entry name" value="NAD_binding_10"/>
    <property type="match status" value="1"/>
</dbReference>
<proteinExistence type="predicted"/>
<sequence length="227" mass="23768">MSIPARVAIVGGAGKVARRLIPILLHRDHEVIALARREEQLGALADLGAIARHLDIEAADEPDFAAVLGGCDAVVFAAGGGPDGNASRKRTVDLEGSLKAQAGAKLRGIKRFVQVSAMGVDAEPDPERGDVWTAYVYAKREADAALRSSGLAWTILRPGALTDGPGTGCIAIGDKVQPYSIPRVDVAQTIASCISRPRTAGHQWEIVTGPEPIGTILDQLTKDAARA</sequence>
<dbReference type="PANTHER" id="PTHR15020:SF50">
    <property type="entry name" value="UPF0659 PROTEIN YMR090W"/>
    <property type="match status" value="1"/>
</dbReference>
<organism evidence="2 3">
    <name type="scientific">Demequina litoralis</name>
    <dbReference type="NCBI Taxonomy" id="3051660"/>
    <lineage>
        <taxon>Bacteria</taxon>
        <taxon>Bacillati</taxon>
        <taxon>Actinomycetota</taxon>
        <taxon>Actinomycetes</taxon>
        <taxon>Micrococcales</taxon>
        <taxon>Demequinaceae</taxon>
        <taxon>Demequina</taxon>
    </lineage>
</organism>
<dbReference type="InterPro" id="IPR016040">
    <property type="entry name" value="NAD(P)-bd_dom"/>
</dbReference>
<dbReference type="InterPro" id="IPR036291">
    <property type="entry name" value="NAD(P)-bd_dom_sf"/>
</dbReference>
<evidence type="ECO:0000313" key="3">
    <source>
        <dbReference type="Proteomes" id="UP001172728"/>
    </source>
</evidence>
<comment type="caution">
    <text evidence="2">The sequence shown here is derived from an EMBL/GenBank/DDBJ whole genome shotgun (WGS) entry which is preliminary data.</text>
</comment>
<dbReference type="RefSeq" id="WP_301131565.1">
    <property type="nucleotide sequence ID" value="NZ_JAUHPW010000003.1"/>
</dbReference>
<dbReference type="Gene3D" id="3.40.50.720">
    <property type="entry name" value="NAD(P)-binding Rossmann-like Domain"/>
    <property type="match status" value="1"/>
</dbReference>
<feature type="domain" description="NAD(P)-binding" evidence="1">
    <location>
        <begin position="11"/>
        <end position="197"/>
    </location>
</feature>
<dbReference type="Proteomes" id="UP001172728">
    <property type="component" value="Unassembled WGS sequence"/>
</dbReference>